<evidence type="ECO:0000313" key="2">
    <source>
        <dbReference type="Ensembl" id="ENSPMEP00000019430.1"/>
    </source>
</evidence>
<proteinExistence type="predicted"/>
<keyword evidence="3" id="KW-1185">Reference proteome</keyword>
<feature type="region of interest" description="Disordered" evidence="1">
    <location>
        <begin position="169"/>
        <end position="202"/>
    </location>
</feature>
<feature type="compositionally biased region" description="Polar residues" evidence="1">
    <location>
        <begin position="10"/>
        <end position="20"/>
    </location>
</feature>
<dbReference type="Ensembl" id="ENSPMET00000034612.1">
    <property type="protein sequence ID" value="ENSPMEP00000019430.1"/>
    <property type="gene ID" value="ENSPMEG00000022443.1"/>
</dbReference>
<evidence type="ECO:0008006" key="4">
    <source>
        <dbReference type="Google" id="ProtNLM"/>
    </source>
</evidence>
<sequence length="605" mass="67787">MKMEDPSKQPPSFGSGAQRSSHPRPFFFVQPPSQPYYLYPPWHLTNPYNHFGLPAGFNFGRPSLHPYPYMPYPGFVLPHAPVHPVDYRRMFEPRFQAPAWGDMPRQQYHPQPPGRRETACSGAQTDPSEAINKLIECLDKIRATELQSTDRELDSGIGSQSSGIFSPVEEKAEKHGHPLPSEPNHGSLESPAVTSGDSTAGVYDGESSQVILDHLSLEGGWTGRLEEELPIDSSSVHEEYLHQSAPDEHFASHETEVPDIQSNILVTDSSVPICDAEKDHKSSLPSSQLVFTDLEVSKVEDSMTSCDQTKLDEGYRIIKLPFDGVFTPGAEQLLSPASPYYYNYLPMQTTHERMSVLSPSLDELSSRDEMFSTDLDDTDLFPKHMYTGRRLSAVIGGSPPAADDEEDAWLPKSKRVVCACCGKNLEKGTSRSKIHSSKVYHDEAGDSEEEGAYGRGCEQPIRVVVRKHSAPRKTQTVQRHSAKPWYKKGQYKELPDTMKQVESHEACQQEVAEAETEELDSRELQCGTCQDGLCRADVTTAGQSRRPAGEAIPRRRHATSLQRQEMSPQWKVMYHRPRDDDHEGEEEVLPLSWERGSTVRGEPRC</sequence>
<name>A0A3B3XX01_9TELE</name>
<evidence type="ECO:0000256" key="1">
    <source>
        <dbReference type="SAM" id="MobiDB-lite"/>
    </source>
</evidence>
<dbReference type="InterPro" id="IPR053309">
    <property type="entry name" value="Balbiani_Body_Formation"/>
</dbReference>
<feature type="region of interest" description="Disordered" evidence="1">
    <location>
        <begin position="1"/>
        <end position="25"/>
    </location>
</feature>
<organism evidence="2 3">
    <name type="scientific">Poecilia mexicana</name>
    <dbReference type="NCBI Taxonomy" id="48701"/>
    <lineage>
        <taxon>Eukaryota</taxon>
        <taxon>Metazoa</taxon>
        <taxon>Chordata</taxon>
        <taxon>Craniata</taxon>
        <taxon>Vertebrata</taxon>
        <taxon>Euteleostomi</taxon>
        <taxon>Actinopterygii</taxon>
        <taxon>Neopterygii</taxon>
        <taxon>Teleostei</taxon>
        <taxon>Neoteleostei</taxon>
        <taxon>Acanthomorphata</taxon>
        <taxon>Ovalentaria</taxon>
        <taxon>Atherinomorphae</taxon>
        <taxon>Cyprinodontiformes</taxon>
        <taxon>Poeciliidae</taxon>
        <taxon>Poeciliinae</taxon>
        <taxon>Poecilia</taxon>
    </lineage>
</organism>
<protein>
    <recommendedName>
        <fullName evidence="4">Bucky ball</fullName>
    </recommendedName>
</protein>
<dbReference type="STRING" id="48701.ENSPMEP00000019430"/>
<reference evidence="2" key="1">
    <citation type="submission" date="2025-08" db="UniProtKB">
        <authorList>
            <consortium name="Ensembl"/>
        </authorList>
    </citation>
    <scope>IDENTIFICATION</scope>
</reference>
<evidence type="ECO:0000313" key="3">
    <source>
        <dbReference type="Proteomes" id="UP000261480"/>
    </source>
</evidence>
<dbReference type="AlphaFoldDB" id="A0A3B3XX01"/>
<dbReference type="Proteomes" id="UP000261480">
    <property type="component" value="Unplaced"/>
</dbReference>
<reference evidence="2" key="2">
    <citation type="submission" date="2025-09" db="UniProtKB">
        <authorList>
            <consortium name="Ensembl"/>
        </authorList>
    </citation>
    <scope>IDENTIFICATION</scope>
</reference>
<feature type="region of interest" description="Disordered" evidence="1">
    <location>
        <begin position="101"/>
        <end position="126"/>
    </location>
</feature>
<dbReference type="PANTHER" id="PTHR38654:SF1">
    <property type="entry name" value="BUCKY BALL"/>
    <property type="match status" value="1"/>
</dbReference>
<accession>A0A3B3XX01</accession>
<dbReference type="PANTHER" id="PTHR38654">
    <property type="entry name" value="BUCKY BALL-RELATED"/>
    <property type="match status" value="1"/>
</dbReference>
<feature type="region of interest" description="Disordered" evidence="1">
    <location>
        <begin position="544"/>
        <end position="588"/>
    </location>
</feature>